<feature type="region of interest" description="Disordered" evidence="1">
    <location>
        <begin position="600"/>
        <end position="623"/>
    </location>
</feature>
<dbReference type="AlphaFoldDB" id="W9XKV3"/>
<name>W9XKV3_9EURO</name>
<accession>W9XKV3</accession>
<organism evidence="2 3">
    <name type="scientific">Capronia epimyces CBS 606.96</name>
    <dbReference type="NCBI Taxonomy" id="1182542"/>
    <lineage>
        <taxon>Eukaryota</taxon>
        <taxon>Fungi</taxon>
        <taxon>Dikarya</taxon>
        <taxon>Ascomycota</taxon>
        <taxon>Pezizomycotina</taxon>
        <taxon>Eurotiomycetes</taxon>
        <taxon>Chaetothyriomycetidae</taxon>
        <taxon>Chaetothyriales</taxon>
        <taxon>Herpotrichiellaceae</taxon>
        <taxon>Capronia</taxon>
    </lineage>
</organism>
<feature type="compositionally biased region" description="Polar residues" evidence="1">
    <location>
        <begin position="1"/>
        <end position="12"/>
    </location>
</feature>
<protein>
    <submittedName>
        <fullName evidence="2">Uncharacterized protein</fullName>
    </submittedName>
</protein>
<dbReference type="GeneID" id="19173190"/>
<dbReference type="OrthoDB" id="5430750at2759"/>
<evidence type="ECO:0000313" key="2">
    <source>
        <dbReference type="EMBL" id="EXJ77945.1"/>
    </source>
</evidence>
<dbReference type="HOGENOM" id="CLU_399541_0_0_1"/>
<dbReference type="EMBL" id="AMGY01000009">
    <property type="protein sequence ID" value="EXJ77945.1"/>
    <property type="molecule type" value="Genomic_DNA"/>
</dbReference>
<comment type="caution">
    <text evidence="2">The sequence shown here is derived from an EMBL/GenBank/DDBJ whole genome shotgun (WGS) entry which is preliminary data.</text>
</comment>
<feature type="region of interest" description="Disordered" evidence="1">
    <location>
        <begin position="455"/>
        <end position="577"/>
    </location>
</feature>
<reference evidence="2 3" key="1">
    <citation type="submission" date="2013-03" db="EMBL/GenBank/DDBJ databases">
        <title>The Genome Sequence of Capronia epimyces CBS 606.96.</title>
        <authorList>
            <consortium name="The Broad Institute Genomics Platform"/>
            <person name="Cuomo C."/>
            <person name="de Hoog S."/>
            <person name="Gorbushina A."/>
            <person name="Walker B."/>
            <person name="Young S.K."/>
            <person name="Zeng Q."/>
            <person name="Gargeya S."/>
            <person name="Fitzgerald M."/>
            <person name="Haas B."/>
            <person name="Abouelleil A."/>
            <person name="Allen A.W."/>
            <person name="Alvarado L."/>
            <person name="Arachchi H.M."/>
            <person name="Berlin A.M."/>
            <person name="Chapman S.B."/>
            <person name="Gainer-Dewar J."/>
            <person name="Goldberg J."/>
            <person name="Griggs A."/>
            <person name="Gujja S."/>
            <person name="Hansen M."/>
            <person name="Howarth C."/>
            <person name="Imamovic A."/>
            <person name="Ireland A."/>
            <person name="Larimer J."/>
            <person name="McCowan C."/>
            <person name="Murphy C."/>
            <person name="Pearson M."/>
            <person name="Poon T.W."/>
            <person name="Priest M."/>
            <person name="Roberts A."/>
            <person name="Saif S."/>
            <person name="Shea T."/>
            <person name="Sisk P."/>
            <person name="Sykes S."/>
            <person name="Wortman J."/>
            <person name="Nusbaum C."/>
            <person name="Birren B."/>
        </authorList>
    </citation>
    <scope>NUCLEOTIDE SEQUENCE [LARGE SCALE GENOMIC DNA]</scope>
    <source>
        <strain evidence="2 3">CBS 606.96</strain>
    </source>
</reference>
<feature type="compositionally biased region" description="Basic and acidic residues" evidence="1">
    <location>
        <begin position="455"/>
        <end position="499"/>
    </location>
</feature>
<evidence type="ECO:0000313" key="3">
    <source>
        <dbReference type="Proteomes" id="UP000019478"/>
    </source>
</evidence>
<feature type="compositionally biased region" description="Polar residues" evidence="1">
    <location>
        <begin position="541"/>
        <end position="556"/>
    </location>
</feature>
<feature type="region of interest" description="Disordered" evidence="1">
    <location>
        <begin position="1"/>
        <end position="38"/>
    </location>
</feature>
<gene>
    <name evidence="2" type="ORF">A1O3_09104</name>
</gene>
<keyword evidence="3" id="KW-1185">Reference proteome</keyword>
<feature type="compositionally biased region" description="Basic and acidic residues" evidence="1">
    <location>
        <begin position="26"/>
        <end position="38"/>
    </location>
</feature>
<feature type="compositionally biased region" description="Polar residues" evidence="1">
    <location>
        <begin position="509"/>
        <end position="518"/>
    </location>
</feature>
<proteinExistence type="predicted"/>
<dbReference type="RefSeq" id="XP_007737390.1">
    <property type="nucleotide sequence ID" value="XM_007739200.1"/>
</dbReference>
<dbReference type="Proteomes" id="UP000019478">
    <property type="component" value="Unassembled WGS sequence"/>
</dbReference>
<sequence length="689" mass="78850">MGRSDYSSSTDTIEFMKPRPPSRVRQPREAREEREHYYDVDDYSDSDSDLIDVRRLTRAEPYVKPDNAIEVDLQNTANSSTFNAQAPARQTTENRLDRLIQIRQRHHFESIEWRKILSVRRYVNQDARETALVQSQMSTAGGGKDDFQFPWIHLKAQHPQLHDFQNFVATLDSVDPDERSLATVLLKKIAEEHVQSHSWGKFLEGRVDRCDGHTGAAPDKWAIFLSVHHLHAGPRPRGHSVAPDSHPPRTLFEYHYKDQENTAERDAKQIMRRASRSDEILHVHNLWLLLLSSGTLITSSPDPVDDYLGTSVLVEDITNQSAKGELQIIRFFDPTDRQFFVPSAHCETWFAMMDKVVGLCGSTYGEAPERYHVSDINGIEVTAPDWQQFLASQDSFCATVRISLVSLAPPPPPDVSEAFGRDSVANITRHDGRVLVKRYRDDEFPSYRKWRYRPRRDSSGSRYGVEARPDKESREEIEKKNKEIEREVASVLRPGHDPTIDPGADAPENATSPLSRTATGELEYQPMYSHDRTESPIPMDTTAQKSHTQSHTQWSRTPPVPRSGRRTADSLGPVMRRTSSAYVEVRGQQREDNALALVPYTHRGRRSRSREPGAVSRRSTSRVDCRIAPRRPTESTVDVDRDRDQLALVRGDMRTREEREQAIKRRRENSTYRIDFLPHIITNQAPPAT</sequence>
<evidence type="ECO:0000256" key="1">
    <source>
        <dbReference type="SAM" id="MobiDB-lite"/>
    </source>
</evidence>